<dbReference type="GO" id="GO:0020037">
    <property type="term" value="F:heme binding"/>
    <property type="evidence" value="ECO:0007669"/>
    <property type="project" value="InterPro"/>
</dbReference>
<organism evidence="3 4">
    <name type="scientific">Parastrongyloides trichosuri</name>
    <name type="common">Possum-specific nematode worm</name>
    <dbReference type="NCBI Taxonomy" id="131310"/>
    <lineage>
        <taxon>Eukaryota</taxon>
        <taxon>Metazoa</taxon>
        <taxon>Ecdysozoa</taxon>
        <taxon>Nematoda</taxon>
        <taxon>Chromadorea</taxon>
        <taxon>Rhabditida</taxon>
        <taxon>Tylenchina</taxon>
        <taxon>Panagrolaimomorpha</taxon>
        <taxon>Strongyloidoidea</taxon>
        <taxon>Strongyloididae</taxon>
        <taxon>Parastrongyloides</taxon>
    </lineage>
</organism>
<evidence type="ECO:0000313" key="4">
    <source>
        <dbReference type="WBParaSite" id="PTRK_0000801600.1"/>
    </source>
</evidence>
<keyword evidence="1" id="KW-0408">Iron</keyword>
<evidence type="ECO:0000259" key="2">
    <source>
        <dbReference type="Pfam" id="PF00042"/>
    </source>
</evidence>
<feature type="domain" description="Globin" evidence="2">
    <location>
        <begin position="98"/>
        <end position="173"/>
    </location>
</feature>
<dbReference type="InterPro" id="IPR000971">
    <property type="entry name" value="Globin"/>
</dbReference>
<name>A0A0N4ZJB2_PARTI</name>
<dbReference type="SUPFAM" id="SSF46458">
    <property type="entry name" value="Globin-like"/>
    <property type="match status" value="1"/>
</dbReference>
<dbReference type="InterPro" id="IPR012292">
    <property type="entry name" value="Globin/Proto"/>
</dbReference>
<keyword evidence="1" id="KW-0813">Transport</keyword>
<accession>A0A0N4ZJB2</accession>
<keyword evidence="3" id="KW-1185">Reference proteome</keyword>
<dbReference type="GO" id="GO:0019825">
    <property type="term" value="F:oxygen binding"/>
    <property type="evidence" value="ECO:0007669"/>
    <property type="project" value="InterPro"/>
</dbReference>
<protein>
    <submittedName>
        <fullName evidence="4">GLOBIN domain-containing protein</fullName>
    </submittedName>
</protein>
<proteinExistence type="inferred from homology"/>
<dbReference type="CDD" id="cd01040">
    <property type="entry name" value="Mb-like"/>
    <property type="match status" value="1"/>
</dbReference>
<comment type="similarity">
    <text evidence="1">Belongs to the globin family.</text>
</comment>
<evidence type="ECO:0000256" key="1">
    <source>
        <dbReference type="RuleBase" id="RU000356"/>
    </source>
</evidence>
<dbReference type="InterPro" id="IPR009050">
    <property type="entry name" value="Globin-like_sf"/>
</dbReference>
<dbReference type="Proteomes" id="UP000038045">
    <property type="component" value="Unplaced"/>
</dbReference>
<evidence type="ECO:0000313" key="3">
    <source>
        <dbReference type="Proteomes" id="UP000038045"/>
    </source>
</evidence>
<dbReference type="WBParaSite" id="PTRK_0000801600.1">
    <property type="protein sequence ID" value="PTRK_0000801600.1"/>
    <property type="gene ID" value="PTRK_0000801600"/>
</dbReference>
<dbReference type="AlphaFoldDB" id="A0A0N4ZJB2"/>
<dbReference type="GO" id="GO:0005344">
    <property type="term" value="F:oxygen carrier activity"/>
    <property type="evidence" value="ECO:0007669"/>
    <property type="project" value="UniProtKB-KW"/>
</dbReference>
<keyword evidence="1" id="KW-0479">Metal-binding</keyword>
<dbReference type="STRING" id="131310.A0A0N4ZJB2"/>
<keyword evidence="1" id="KW-0349">Heme</keyword>
<dbReference type="InterPro" id="IPR044399">
    <property type="entry name" value="Mb-like_M"/>
</dbReference>
<dbReference type="Gene3D" id="1.10.490.10">
    <property type="entry name" value="Globins"/>
    <property type="match status" value="1"/>
</dbReference>
<keyword evidence="1" id="KW-0561">Oxygen transport</keyword>
<sequence>MNFLSKLTNNIRSCFDKNSKTSNEIAEPLSKSEKEIILSTYNTILKTEPEFFSKSWIMSASRSTSIRQSFNLSDPNSIHLEVEFTKFSAVIERFFTRIICDEKLEAESFENSCRNLGKRHVDFVSLGFHSNYWDIFLNCMIDVIAETVVIAYRDEKEQRQVQKTWNKFVGRIVYLMQSGFKERQVAEKNSDNKKSNF</sequence>
<dbReference type="Pfam" id="PF00042">
    <property type="entry name" value="Globin"/>
    <property type="match status" value="1"/>
</dbReference>
<reference evidence="4" key="1">
    <citation type="submission" date="2017-02" db="UniProtKB">
        <authorList>
            <consortium name="WormBaseParasite"/>
        </authorList>
    </citation>
    <scope>IDENTIFICATION</scope>
</reference>